<feature type="region of interest" description="Disordered" evidence="1">
    <location>
        <begin position="379"/>
        <end position="409"/>
    </location>
</feature>
<proteinExistence type="predicted"/>
<name>A0A4Q9M8S3_9APHY</name>
<feature type="region of interest" description="Disordered" evidence="1">
    <location>
        <begin position="1"/>
        <end position="37"/>
    </location>
</feature>
<protein>
    <submittedName>
        <fullName evidence="2">Uncharacterized protein</fullName>
    </submittedName>
</protein>
<reference evidence="2" key="1">
    <citation type="submission" date="2019-01" db="EMBL/GenBank/DDBJ databases">
        <title>Draft genome sequences of three monokaryotic isolates of the white-rot basidiomycete fungus Dichomitus squalens.</title>
        <authorList>
            <consortium name="DOE Joint Genome Institute"/>
            <person name="Lopez S.C."/>
            <person name="Andreopoulos B."/>
            <person name="Pangilinan J."/>
            <person name="Lipzen A."/>
            <person name="Riley R."/>
            <person name="Ahrendt S."/>
            <person name="Ng V."/>
            <person name="Barry K."/>
            <person name="Daum C."/>
            <person name="Grigoriev I.V."/>
            <person name="Hilden K.S."/>
            <person name="Makela M.R."/>
            <person name="de Vries R.P."/>
        </authorList>
    </citation>
    <scope>NUCLEOTIDE SEQUENCE [LARGE SCALE GENOMIC DNA]</scope>
    <source>
        <strain evidence="2">OM18370.1</strain>
    </source>
</reference>
<dbReference type="OrthoDB" id="2751948at2759"/>
<dbReference type="Pfam" id="PF20414">
    <property type="entry name" value="DUF6698"/>
    <property type="match status" value="1"/>
</dbReference>
<gene>
    <name evidence="2" type="ORF">BD311DRAFT_731263</name>
</gene>
<sequence length="409" mass="45924">MARASKRLRLEPTLNSDSEDNADETHAEDVVNTSPVQPQNTGWVIEAWNCNASADVDARNALGIELMYVAARQIGRCSTEYPDQVRALTYAVLFRDVDPEDRPHNSAELYSDDVEAHTVSLLWISYFPGIKEHLDYLAVTPALILHLGQYVSAIAGKVRSDDLGRLNNHIISYSQLEDPNNILKRHSNRGFEDSRTGRLLCPVRHLERFEADPARACSLFRNHLVKITSYDFPSFMTDVSKMDAEDLEAGFLRGPLLVTYYKAIFCGRSSVFGLVPSRGQQSVAAKYKMSKVNMHSIVYVALLARSALSSESVWSDVDSKRWEAPVFLEAIMDLAHKSPSWHQEILAWWNKQIYDTEDNDDSDAERDLQESDYFKMLARRANKSPTPSVPPESSLPASEGGALEAPLDN</sequence>
<dbReference type="EMBL" id="ML143503">
    <property type="protein sequence ID" value="TBU23520.1"/>
    <property type="molecule type" value="Genomic_DNA"/>
</dbReference>
<dbReference type="Proteomes" id="UP000292957">
    <property type="component" value="Unassembled WGS sequence"/>
</dbReference>
<evidence type="ECO:0000256" key="1">
    <source>
        <dbReference type="SAM" id="MobiDB-lite"/>
    </source>
</evidence>
<evidence type="ECO:0000313" key="2">
    <source>
        <dbReference type="EMBL" id="TBU23520.1"/>
    </source>
</evidence>
<accession>A0A4Q9M8S3</accession>
<organism evidence="2">
    <name type="scientific">Dichomitus squalens</name>
    <dbReference type="NCBI Taxonomy" id="114155"/>
    <lineage>
        <taxon>Eukaryota</taxon>
        <taxon>Fungi</taxon>
        <taxon>Dikarya</taxon>
        <taxon>Basidiomycota</taxon>
        <taxon>Agaricomycotina</taxon>
        <taxon>Agaricomycetes</taxon>
        <taxon>Polyporales</taxon>
        <taxon>Polyporaceae</taxon>
        <taxon>Dichomitus</taxon>
    </lineage>
</organism>
<dbReference type="InterPro" id="IPR046521">
    <property type="entry name" value="DUF6698"/>
</dbReference>
<dbReference type="AlphaFoldDB" id="A0A4Q9M8S3"/>